<evidence type="ECO:0000256" key="4">
    <source>
        <dbReference type="ARBA" id="ARBA00022917"/>
    </source>
</evidence>
<protein>
    <recommendedName>
        <fullName evidence="7">Aminoacyl-tRNA synthetase class Ia domain-containing protein</fullName>
    </recommendedName>
</protein>
<evidence type="ECO:0000256" key="6">
    <source>
        <dbReference type="SAM" id="Phobius"/>
    </source>
</evidence>
<evidence type="ECO:0000259" key="7">
    <source>
        <dbReference type="Pfam" id="PF00133"/>
    </source>
</evidence>
<dbReference type="Gene3D" id="3.40.50.620">
    <property type="entry name" value="HUPs"/>
    <property type="match status" value="1"/>
</dbReference>
<organism evidence="8 9">
    <name type="scientific">Sphagnum troendelagicum</name>
    <dbReference type="NCBI Taxonomy" id="128251"/>
    <lineage>
        <taxon>Eukaryota</taxon>
        <taxon>Viridiplantae</taxon>
        <taxon>Streptophyta</taxon>
        <taxon>Embryophyta</taxon>
        <taxon>Bryophyta</taxon>
        <taxon>Sphagnophytina</taxon>
        <taxon>Sphagnopsida</taxon>
        <taxon>Sphagnales</taxon>
        <taxon>Sphagnaceae</taxon>
        <taxon>Sphagnum</taxon>
    </lineage>
</organism>
<evidence type="ECO:0000256" key="5">
    <source>
        <dbReference type="ARBA" id="ARBA00023146"/>
    </source>
</evidence>
<dbReference type="Pfam" id="PF00133">
    <property type="entry name" value="tRNA-synt_1"/>
    <property type="match status" value="1"/>
</dbReference>
<reference evidence="8 9" key="1">
    <citation type="submission" date="2024-02" db="EMBL/GenBank/DDBJ databases">
        <authorList>
            <consortium name="ELIXIR-Norway"/>
            <consortium name="Elixir Norway"/>
        </authorList>
    </citation>
    <scope>NUCLEOTIDE SEQUENCE [LARGE SCALE GENOMIC DNA]</scope>
</reference>
<dbReference type="PANTHER" id="PTHR42780:SF1">
    <property type="entry name" value="ISOLEUCINE--TRNA LIGASE, CYTOPLASMIC"/>
    <property type="match status" value="1"/>
</dbReference>
<dbReference type="InterPro" id="IPR014729">
    <property type="entry name" value="Rossmann-like_a/b/a_fold"/>
</dbReference>
<accession>A0ABP0T8B2</accession>
<feature type="transmembrane region" description="Helical" evidence="6">
    <location>
        <begin position="200"/>
        <end position="217"/>
    </location>
</feature>
<gene>
    <name evidence="8" type="ORF">CSSPTR1EN2_LOCUS334</name>
</gene>
<keyword evidence="6" id="KW-1133">Transmembrane helix</keyword>
<evidence type="ECO:0000313" key="9">
    <source>
        <dbReference type="Proteomes" id="UP001497512"/>
    </source>
</evidence>
<dbReference type="InterPro" id="IPR023586">
    <property type="entry name" value="Ile-tRNA-ligase_type2"/>
</dbReference>
<dbReference type="Proteomes" id="UP001497512">
    <property type="component" value="Chromosome 1"/>
</dbReference>
<sequence>MNPSLSMISWKVSFGDRLIFDDGACWQVLFMKEKLFHNWLENARDWSLSRSRFWGTPLPIWISDDEEEMVVIGSIQKLEELSGFKATDLHHHHIDHITIPSKWGPKFGVLKRVEDVFDCWFESGSMPYGYIHYPFENQELFERDFPGHFVAEGLDQTRGGFYTLMVLATALFDKPAFQNFICNGLVLAEDRKKMSERLKIILLPQILLMNMGLLYLINSPVVKGEPLRFKKDGVYAVLKERAMGFGITGEGCYPAMVQCIQVFGPKCHLA</sequence>
<keyword evidence="9" id="KW-1185">Reference proteome</keyword>
<feature type="domain" description="Aminoacyl-tRNA synthetase class Ia" evidence="7">
    <location>
        <begin position="31"/>
        <end position="221"/>
    </location>
</feature>
<keyword evidence="6" id="KW-0472">Membrane</keyword>
<evidence type="ECO:0000313" key="8">
    <source>
        <dbReference type="EMBL" id="CAK9189683.1"/>
    </source>
</evidence>
<proteinExistence type="predicted"/>
<keyword evidence="4" id="KW-0648">Protein biosynthesis</keyword>
<keyword evidence="1" id="KW-0436">Ligase</keyword>
<keyword evidence="6" id="KW-0812">Transmembrane</keyword>
<evidence type="ECO:0000256" key="3">
    <source>
        <dbReference type="ARBA" id="ARBA00022840"/>
    </source>
</evidence>
<dbReference type="SUPFAM" id="SSF52374">
    <property type="entry name" value="Nucleotidylyl transferase"/>
    <property type="match status" value="1"/>
</dbReference>
<dbReference type="InterPro" id="IPR002300">
    <property type="entry name" value="aa-tRNA-synth_Ia"/>
</dbReference>
<evidence type="ECO:0000256" key="2">
    <source>
        <dbReference type="ARBA" id="ARBA00022741"/>
    </source>
</evidence>
<keyword evidence="3" id="KW-0067">ATP-binding</keyword>
<dbReference type="EMBL" id="OZ019893">
    <property type="protein sequence ID" value="CAK9189683.1"/>
    <property type="molecule type" value="Genomic_DNA"/>
</dbReference>
<keyword evidence="2" id="KW-0547">Nucleotide-binding</keyword>
<keyword evidence="5" id="KW-0030">Aminoacyl-tRNA synthetase</keyword>
<dbReference type="PANTHER" id="PTHR42780">
    <property type="entry name" value="SOLEUCYL-TRNA SYNTHETASE"/>
    <property type="match status" value="1"/>
</dbReference>
<evidence type="ECO:0000256" key="1">
    <source>
        <dbReference type="ARBA" id="ARBA00022598"/>
    </source>
</evidence>
<name>A0ABP0T8B2_9BRYO</name>